<dbReference type="PANTHER" id="PTHR37042">
    <property type="entry name" value="OUTER MEMBRANE PROTEIN RV1973"/>
    <property type="match status" value="1"/>
</dbReference>
<proteinExistence type="predicted"/>
<evidence type="ECO:0000256" key="2">
    <source>
        <dbReference type="ARBA" id="ARBA00023136"/>
    </source>
</evidence>
<reference evidence="5 6" key="1">
    <citation type="submission" date="2017-07" db="EMBL/GenBank/DDBJ databases">
        <title>First draft Genome Sequence of Nocardia cerradoensis isolated from human infection.</title>
        <authorList>
            <person name="Carrasco G."/>
        </authorList>
    </citation>
    <scope>NUCLEOTIDE SEQUENCE [LARGE SCALE GENOMIC DNA]</scope>
    <source>
        <strain evidence="5 6">CNM20130759</strain>
    </source>
</reference>
<dbReference type="EMBL" id="NGAF01000033">
    <property type="protein sequence ID" value="OXR40368.1"/>
    <property type="molecule type" value="Genomic_DNA"/>
</dbReference>
<keyword evidence="4" id="KW-0812">Transmembrane</keyword>
<evidence type="ECO:0000256" key="4">
    <source>
        <dbReference type="SAM" id="Phobius"/>
    </source>
</evidence>
<gene>
    <name evidence="5" type="ORF">B7C42_07534</name>
</gene>
<keyword evidence="6" id="KW-1185">Reference proteome</keyword>
<comment type="subcellular location">
    <subcellularLocation>
        <location evidence="1">Membrane</location>
    </subcellularLocation>
</comment>
<dbReference type="PANTHER" id="PTHR37042:SF4">
    <property type="entry name" value="OUTER MEMBRANE PROTEIN RV1973"/>
    <property type="match status" value="1"/>
</dbReference>
<name>A0A231GUX0_9NOCA</name>
<comment type="caution">
    <text evidence="5">The sequence shown here is derived from an EMBL/GenBank/DDBJ whole genome shotgun (WGS) entry which is preliminary data.</text>
</comment>
<evidence type="ECO:0000313" key="6">
    <source>
        <dbReference type="Proteomes" id="UP000215506"/>
    </source>
</evidence>
<feature type="transmembrane region" description="Helical" evidence="4">
    <location>
        <begin position="55"/>
        <end position="74"/>
    </location>
</feature>
<organism evidence="5 6">
    <name type="scientific">Nocardia cerradoensis</name>
    <dbReference type="NCBI Taxonomy" id="85688"/>
    <lineage>
        <taxon>Bacteria</taxon>
        <taxon>Bacillati</taxon>
        <taxon>Actinomycetota</taxon>
        <taxon>Actinomycetes</taxon>
        <taxon>Mycobacteriales</taxon>
        <taxon>Nocardiaceae</taxon>
        <taxon>Nocardia</taxon>
    </lineage>
</organism>
<sequence>MDTTEVSKADEDDAVVSVEPDASTTEATGPGAPREAEPAEGNAVPKWRRWLPRPGTAVLIVLLVAATAGCVVFGSKFRTLHNREDAGRAASAAAQDYAVALTNIDFAHLDADTATVLNGATGEFEAMYRQSAEQLKPVLLQAKAVSKGRVVAASVQSESENHAVIMLFVDAEITNVTNPQPRLDRNRLLMTMDRVDGRWLASKVELP</sequence>
<evidence type="ECO:0008006" key="7">
    <source>
        <dbReference type="Google" id="ProtNLM"/>
    </source>
</evidence>
<feature type="region of interest" description="Disordered" evidence="3">
    <location>
        <begin position="1"/>
        <end position="47"/>
    </location>
</feature>
<accession>A0A231GUX0</accession>
<evidence type="ECO:0000313" key="5">
    <source>
        <dbReference type="EMBL" id="OXR40368.1"/>
    </source>
</evidence>
<protein>
    <recommendedName>
        <fullName evidence="7">Mce-associated membrane protein</fullName>
    </recommendedName>
</protein>
<dbReference type="AlphaFoldDB" id="A0A231GUX0"/>
<keyword evidence="4" id="KW-1133">Transmembrane helix</keyword>
<keyword evidence="2 4" id="KW-0472">Membrane</keyword>
<evidence type="ECO:0000256" key="3">
    <source>
        <dbReference type="SAM" id="MobiDB-lite"/>
    </source>
</evidence>
<dbReference type="Proteomes" id="UP000215506">
    <property type="component" value="Unassembled WGS sequence"/>
</dbReference>
<evidence type="ECO:0000256" key="1">
    <source>
        <dbReference type="ARBA" id="ARBA00004370"/>
    </source>
</evidence>
<dbReference type="GO" id="GO:0016020">
    <property type="term" value="C:membrane"/>
    <property type="evidence" value="ECO:0007669"/>
    <property type="project" value="UniProtKB-SubCell"/>
</dbReference>